<dbReference type="AlphaFoldDB" id="A0AAV4LD55"/>
<feature type="compositionally biased region" description="Basic and acidic residues" evidence="1">
    <location>
        <begin position="10"/>
        <end position="28"/>
    </location>
</feature>
<dbReference type="Proteomes" id="UP001057291">
    <property type="component" value="Unassembled WGS sequence"/>
</dbReference>
<feature type="compositionally biased region" description="Polar residues" evidence="1">
    <location>
        <begin position="29"/>
        <end position="43"/>
    </location>
</feature>
<reference evidence="2" key="1">
    <citation type="journal article" date="2023" name="Int. J. Syst. Evol. Microbiol.">
        <title>Collibacillus ludicampi gen. nov., sp. nov., a new soil bacterium of the family Alicyclobacillaceae.</title>
        <authorList>
            <person name="Jojima T."/>
            <person name="Ioku Y."/>
            <person name="Fukuta Y."/>
            <person name="Shirasaka N."/>
            <person name="Matsumura Y."/>
            <person name="Mori M."/>
        </authorList>
    </citation>
    <scope>NUCLEOTIDE SEQUENCE</scope>
    <source>
        <strain evidence="2">TP075</strain>
    </source>
</reference>
<accession>A0AAV4LD55</accession>
<keyword evidence="3" id="KW-1185">Reference proteome</keyword>
<evidence type="ECO:0008006" key="4">
    <source>
        <dbReference type="Google" id="ProtNLM"/>
    </source>
</evidence>
<proteinExistence type="predicted"/>
<evidence type="ECO:0000256" key="1">
    <source>
        <dbReference type="SAM" id="MobiDB-lite"/>
    </source>
</evidence>
<evidence type="ECO:0000313" key="3">
    <source>
        <dbReference type="Proteomes" id="UP001057291"/>
    </source>
</evidence>
<comment type="caution">
    <text evidence="2">The sequence shown here is derived from an EMBL/GenBank/DDBJ whole genome shotgun (WGS) entry which is preliminary data.</text>
</comment>
<evidence type="ECO:0000313" key="2">
    <source>
        <dbReference type="EMBL" id="GIM45698.1"/>
    </source>
</evidence>
<protein>
    <recommendedName>
        <fullName evidence="4">YpzG family protein</fullName>
    </recommendedName>
</protein>
<dbReference type="EMBL" id="BOQE01000001">
    <property type="protein sequence ID" value="GIM45698.1"/>
    <property type="molecule type" value="Genomic_DNA"/>
</dbReference>
<feature type="region of interest" description="Disordered" evidence="1">
    <location>
        <begin position="1"/>
        <end position="43"/>
    </location>
</feature>
<sequence>MVGHHQNHRIVKDEASRTPRHQIHEANSNKKPTGQSRWVSSIG</sequence>
<gene>
    <name evidence="2" type="ORF">DNHGIG_12470</name>
</gene>
<name>A0AAV4LD55_9BACL</name>
<organism evidence="2 3">
    <name type="scientific">Collibacillus ludicampi</name>
    <dbReference type="NCBI Taxonomy" id="2771369"/>
    <lineage>
        <taxon>Bacteria</taxon>
        <taxon>Bacillati</taxon>
        <taxon>Bacillota</taxon>
        <taxon>Bacilli</taxon>
        <taxon>Bacillales</taxon>
        <taxon>Alicyclobacillaceae</taxon>
        <taxon>Collibacillus</taxon>
    </lineage>
</organism>